<evidence type="ECO:0000313" key="2">
    <source>
        <dbReference type="EMBL" id="AVN58524.1"/>
    </source>
</evidence>
<gene>
    <name evidence="2" type="ORF">B5P44_p00229</name>
</gene>
<proteinExistence type="predicted"/>
<dbReference type="AlphaFoldDB" id="A0A343VRK0"/>
<dbReference type="EMBL" id="MF600313">
    <property type="protein sequence ID" value="AVN58524.1"/>
    <property type="molecule type" value="Genomic_DNA"/>
</dbReference>
<geneLocation type="plasmid" evidence="2">
    <name>pCBMA213_1</name>
</geneLocation>
<keyword evidence="2" id="KW-0614">Plasmid</keyword>
<feature type="region of interest" description="Disordered" evidence="1">
    <location>
        <begin position="1"/>
        <end position="22"/>
    </location>
</feature>
<accession>A0A343VRK0</accession>
<reference evidence="2" key="1">
    <citation type="journal article" date="2018" name="Front. Microbiol.">
        <title>Beyond the Limits: tRNA Array Units in Mycobacterium Genomes.</title>
        <authorList>
            <person name="Morgado S.M."/>
            <person name="Vicente A.C."/>
        </authorList>
    </citation>
    <scope>NUCLEOTIDE SEQUENCE</scope>
    <source>
        <strain evidence="2">CBMA 213</strain>
        <plasmid evidence="2">pCBMA213_1</plasmid>
    </source>
</reference>
<organism evidence="2">
    <name type="scientific">Mycolicibacterium sp. CBMA 213</name>
    <dbReference type="NCBI Taxonomy" id="1968788"/>
    <lineage>
        <taxon>Bacteria</taxon>
        <taxon>Bacillati</taxon>
        <taxon>Actinomycetota</taxon>
        <taxon>Actinomycetes</taxon>
        <taxon>Mycobacteriales</taxon>
        <taxon>Mycobacteriaceae</taxon>
        <taxon>Mycolicibacterium</taxon>
    </lineage>
</organism>
<name>A0A343VRK0_9MYCO</name>
<evidence type="ECO:0000256" key="1">
    <source>
        <dbReference type="SAM" id="MobiDB-lite"/>
    </source>
</evidence>
<feature type="compositionally biased region" description="Polar residues" evidence="1">
    <location>
        <begin position="9"/>
        <end position="20"/>
    </location>
</feature>
<protein>
    <submittedName>
        <fullName evidence="2">Uncharacterized protein</fullName>
    </submittedName>
</protein>
<sequence length="90" mass="9899">MCKGAPSEGFSTMTCDQNSDCPGGGWEVESHGRSFYVTRNHHGSKVYHRSEPCNYAPRGRIVSYRTELAAQRASDELNRKPTAHTGIAAL</sequence>